<dbReference type="Pfam" id="PF06445">
    <property type="entry name" value="GyrI-like"/>
    <property type="match status" value="1"/>
</dbReference>
<dbReference type="InterPro" id="IPR011256">
    <property type="entry name" value="Reg_factor_effector_dom_sf"/>
</dbReference>
<dbReference type="PANTHER" id="PTHR30204:SF97">
    <property type="entry name" value="MERR FAMILY REGULATORY PROTEIN"/>
    <property type="match status" value="1"/>
</dbReference>
<dbReference type="InterPro" id="IPR010499">
    <property type="entry name" value="AraC_E-bd"/>
</dbReference>
<accession>A0A496PG61</accession>
<evidence type="ECO:0000313" key="4">
    <source>
        <dbReference type="Proteomes" id="UP000273119"/>
    </source>
</evidence>
<organism evidence="3 4">
    <name type="scientific">Galactobacter caseinivorans</name>
    <dbReference type="NCBI Taxonomy" id="2676123"/>
    <lineage>
        <taxon>Bacteria</taxon>
        <taxon>Bacillati</taxon>
        <taxon>Actinomycetota</taxon>
        <taxon>Actinomycetes</taxon>
        <taxon>Micrococcales</taxon>
        <taxon>Micrococcaceae</taxon>
        <taxon>Galactobacter</taxon>
    </lineage>
</organism>
<dbReference type="Pfam" id="PF13411">
    <property type="entry name" value="MerR_1"/>
    <property type="match status" value="1"/>
</dbReference>
<sequence>MFSIGEFASIGRVSVRMLRHYDEIGLLAPARVDPHTGYRSYQGSQFAVLGRILAFKDLGFRLDEVTRMVHGGVDERALHQLLAARRSELAHQLDLDAARLRRLDARLRHLEGEPLMSTIATDLKPLPAARVAQASAVAQGFGPENITPIIGPLFGRLAGALDDAGVSFGPESLAMYEAIESGAGEEVRAYAAFPVGKHVGEGEGFSIAEVPAVPLAATTVHYGSMDTIGESWEALHAWIEENGYELAGVCRELYVVSEPEEQQNWVTELQQPVAKAQGSRGPNGA</sequence>
<dbReference type="PROSITE" id="PS50937">
    <property type="entry name" value="HTH_MERR_2"/>
    <property type="match status" value="1"/>
</dbReference>
<evidence type="ECO:0000256" key="1">
    <source>
        <dbReference type="ARBA" id="ARBA00023125"/>
    </source>
</evidence>
<dbReference type="RefSeq" id="WP_121486066.1">
    <property type="nucleotide sequence ID" value="NZ_QQXL01000009.1"/>
</dbReference>
<dbReference type="Gene3D" id="1.10.1660.10">
    <property type="match status" value="1"/>
</dbReference>
<gene>
    <name evidence="3" type="ORF">DWQ67_13185</name>
</gene>
<reference evidence="3 4" key="1">
    <citation type="submission" date="2018-07" db="EMBL/GenBank/DDBJ databases">
        <title>Arthrobacter sp. nov., isolated from raw cow's milk with high bacterial count.</title>
        <authorList>
            <person name="Hahne J."/>
            <person name="Isele D."/>
            <person name="Lipski A."/>
        </authorList>
    </citation>
    <scope>NUCLEOTIDE SEQUENCE [LARGE SCALE GENOMIC DNA]</scope>
    <source>
        <strain evidence="3 4">JZ R-183</strain>
    </source>
</reference>
<keyword evidence="4" id="KW-1185">Reference proteome</keyword>
<dbReference type="InterPro" id="IPR029442">
    <property type="entry name" value="GyrI-like"/>
</dbReference>
<dbReference type="SMART" id="SM00871">
    <property type="entry name" value="AraC_E_bind"/>
    <property type="match status" value="1"/>
</dbReference>
<dbReference type="CDD" id="cd01107">
    <property type="entry name" value="HTH_BmrR"/>
    <property type="match status" value="1"/>
</dbReference>
<dbReference type="EMBL" id="QQXL01000009">
    <property type="protein sequence ID" value="RKW69495.1"/>
    <property type="molecule type" value="Genomic_DNA"/>
</dbReference>
<dbReference type="AlphaFoldDB" id="A0A496PG61"/>
<dbReference type="GO" id="GO:0003700">
    <property type="term" value="F:DNA-binding transcription factor activity"/>
    <property type="evidence" value="ECO:0007669"/>
    <property type="project" value="InterPro"/>
</dbReference>
<proteinExistence type="predicted"/>
<dbReference type="PANTHER" id="PTHR30204">
    <property type="entry name" value="REDOX-CYCLING DRUG-SENSING TRANSCRIPTIONAL ACTIVATOR SOXR"/>
    <property type="match status" value="1"/>
</dbReference>
<comment type="caution">
    <text evidence="3">The sequence shown here is derived from an EMBL/GenBank/DDBJ whole genome shotgun (WGS) entry which is preliminary data.</text>
</comment>
<name>A0A496PG61_9MICC</name>
<dbReference type="SMART" id="SM00422">
    <property type="entry name" value="HTH_MERR"/>
    <property type="match status" value="1"/>
</dbReference>
<evidence type="ECO:0000259" key="2">
    <source>
        <dbReference type="PROSITE" id="PS50937"/>
    </source>
</evidence>
<evidence type="ECO:0000313" key="3">
    <source>
        <dbReference type="EMBL" id="RKW69495.1"/>
    </source>
</evidence>
<dbReference type="GO" id="GO:0003677">
    <property type="term" value="F:DNA binding"/>
    <property type="evidence" value="ECO:0007669"/>
    <property type="project" value="UniProtKB-KW"/>
</dbReference>
<dbReference type="Proteomes" id="UP000273119">
    <property type="component" value="Unassembled WGS sequence"/>
</dbReference>
<dbReference type="Gene3D" id="3.20.80.10">
    <property type="entry name" value="Regulatory factor, effector binding domain"/>
    <property type="match status" value="1"/>
</dbReference>
<feature type="domain" description="HTH merR-type" evidence="2">
    <location>
        <begin position="1"/>
        <end position="71"/>
    </location>
</feature>
<dbReference type="InterPro" id="IPR000551">
    <property type="entry name" value="MerR-type_HTH_dom"/>
</dbReference>
<dbReference type="InterPro" id="IPR047057">
    <property type="entry name" value="MerR_fam"/>
</dbReference>
<dbReference type="InterPro" id="IPR009061">
    <property type="entry name" value="DNA-bd_dom_put_sf"/>
</dbReference>
<protein>
    <submittedName>
        <fullName evidence="3">MerR family transcriptional regulator</fullName>
    </submittedName>
</protein>
<dbReference type="SUPFAM" id="SSF55136">
    <property type="entry name" value="Probable bacterial effector-binding domain"/>
    <property type="match status" value="1"/>
</dbReference>
<dbReference type="SUPFAM" id="SSF46955">
    <property type="entry name" value="Putative DNA-binding domain"/>
    <property type="match status" value="1"/>
</dbReference>
<keyword evidence="1" id="KW-0238">DNA-binding</keyword>